<evidence type="ECO:0000313" key="2">
    <source>
        <dbReference type="Proteomes" id="UP000012313"/>
    </source>
</evidence>
<dbReference type="EMBL" id="AOHC02000013">
    <property type="protein sequence ID" value="EMY79190.1"/>
    <property type="molecule type" value="Genomic_DNA"/>
</dbReference>
<accession>N1WJR6</accession>
<dbReference type="AlphaFoldDB" id="N1WJR6"/>
<sequence>MTNTARKNLVFHLPTIIGSLKRCRIGRHIGDRERIRLDSFSNKSNIERRT</sequence>
<dbReference type="Proteomes" id="UP000012313">
    <property type="component" value="Unassembled WGS sequence"/>
</dbReference>
<reference evidence="1" key="1">
    <citation type="submission" date="2013-03" db="EMBL/GenBank/DDBJ databases">
        <authorList>
            <person name="Harkins D.M."/>
            <person name="Durkin A.S."/>
            <person name="Brinkac L.M."/>
            <person name="Haft D.H."/>
            <person name="Selengut J.D."/>
            <person name="Sanka R."/>
            <person name="DePew J."/>
            <person name="Purushe J."/>
            <person name="Hartskeerl R.A."/>
            <person name="Ahmed A."/>
            <person name="van der Linden H."/>
            <person name="Goris M.G.A."/>
            <person name="Vinetz J.M."/>
            <person name="Sutton G.G."/>
            <person name="Nierman W.C."/>
            <person name="Fouts D.E."/>
        </authorList>
    </citation>
    <scope>NUCLEOTIDE SEQUENCE [LARGE SCALE GENOMIC DNA]</scope>
    <source>
        <strain evidence="1">ICFT</strain>
    </source>
</reference>
<comment type="caution">
    <text evidence="1">The sequence shown here is derived from an EMBL/GenBank/DDBJ whole genome shotgun (WGS) entry which is preliminary data.</text>
</comment>
<name>N1WJR6_9LEPT</name>
<proteinExistence type="predicted"/>
<dbReference type="STRING" id="1218598.LEP1GSC060_3610"/>
<organism evidence="1 2">
    <name type="scientific">Leptospira weilii serovar Ranarum str. ICFT</name>
    <dbReference type="NCBI Taxonomy" id="1218598"/>
    <lineage>
        <taxon>Bacteria</taxon>
        <taxon>Pseudomonadati</taxon>
        <taxon>Spirochaetota</taxon>
        <taxon>Spirochaetia</taxon>
        <taxon>Leptospirales</taxon>
        <taxon>Leptospiraceae</taxon>
        <taxon>Leptospira</taxon>
    </lineage>
</organism>
<gene>
    <name evidence="1" type="ORF">LEP1GSC060_3610</name>
</gene>
<evidence type="ECO:0000313" key="1">
    <source>
        <dbReference type="EMBL" id="EMY79190.1"/>
    </source>
</evidence>
<keyword evidence="2" id="KW-1185">Reference proteome</keyword>
<protein>
    <submittedName>
        <fullName evidence="1">Uncharacterized protein</fullName>
    </submittedName>
</protein>